<feature type="active site" description="Charge relay system" evidence="4 5">
    <location>
        <position position="441"/>
    </location>
</feature>
<feature type="chain" id="PRO_5019448092" description="Peptidase S8/S53 domain-containing protein" evidence="7">
    <location>
        <begin position="20"/>
        <end position="699"/>
    </location>
</feature>
<feature type="domain" description="Peptidase S8/S53" evidence="8">
    <location>
        <begin position="222"/>
        <end position="500"/>
    </location>
</feature>
<evidence type="ECO:0000256" key="6">
    <source>
        <dbReference type="RuleBase" id="RU003355"/>
    </source>
</evidence>
<dbReference type="PROSITE" id="PS00136">
    <property type="entry name" value="SUBTILASE_ASP"/>
    <property type="match status" value="1"/>
</dbReference>
<evidence type="ECO:0000256" key="4">
    <source>
        <dbReference type="PIRSR" id="PIRSR615500-1"/>
    </source>
</evidence>
<dbReference type="PROSITE" id="PS00138">
    <property type="entry name" value="SUBTILASE_SER"/>
    <property type="match status" value="1"/>
</dbReference>
<dbReference type="GO" id="GO:0016485">
    <property type="term" value="P:protein processing"/>
    <property type="evidence" value="ECO:0007669"/>
    <property type="project" value="TreeGrafter"/>
</dbReference>
<feature type="active site" description="Charge relay system" evidence="4 5">
    <location>
        <position position="265"/>
    </location>
</feature>
<dbReference type="InterPro" id="IPR023827">
    <property type="entry name" value="Peptidase_S8_Asp-AS"/>
</dbReference>
<sequence length="699" mass="76477">MKQLQLLFVLLMLCFSLQAQEKITFHLKNQAIEFNISEDDVYIEYSEKNKKMMNNFSLDDFKELSNESSFFKIKKLQGKYRDKVIAIQKITQNRLKRIEPVLVFRDGTNQILKGELNIKLKPNIKLKEVLKDISYSFIRNEYDENLYLVKLNYETFKMVNLIDQLKDDNKIEFIEPNFLREIKTHSNDPFFSSQWSIKNQGYLNGRVGADMDVEAAWNYATGTGIKVAIIDTGVDLNHPDLQTNLLPGYDATGEGSNGNHNGNAHGTACAGIVAAIGNNNLGVSGVAYNSKIIPIKIFNSSDLTSDNIIANAINWAWQNGADVLSNSYGGGSYSSTIESAINNAVSSGRNGKGSVVLFSSGNDNGSVSFPSSVSNAISVGASSMCDERKTPNSCDGESWWGSNYGSKLDVVAPGVKIYTTDISSTGGYTTGDYVSNYNGTSSACPNAAAVVALILSTNPELTQADARRILESNVDKVSGYSYRTTSGQSNGTWNSDVGYGRINARKAVEEAVSSIWIGVPQISFEYDPDYNYVTVNMIGANGTDIHRQGITSTSWTTISSEGGCSASFSGSGFSGLGNGPCTSWRIRVRVTATNAFGTTTSTITVLPPVPPEECFSLQSLSEPNTYKIIPCNFSLLETQANALSNTNQQVFVNDIYGNLVYETTDEIINLSMLNNSIYIINIVINNKHVLSQKIFKQSN</sequence>
<name>A0A3S9PBU0_9BACT</name>
<comment type="similarity">
    <text evidence="5 6">Belongs to the peptidase S8 family.</text>
</comment>
<feature type="active site" description="Charge relay system" evidence="4 5">
    <location>
        <position position="231"/>
    </location>
</feature>
<evidence type="ECO:0000256" key="7">
    <source>
        <dbReference type="SAM" id="SignalP"/>
    </source>
</evidence>
<dbReference type="Proteomes" id="UP000267268">
    <property type="component" value="Plasmid unnamed1"/>
</dbReference>
<protein>
    <recommendedName>
        <fullName evidence="8">Peptidase S8/S53 domain-containing protein</fullName>
    </recommendedName>
</protein>
<dbReference type="OrthoDB" id="9798386at2"/>
<dbReference type="PROSITE" id="PS00137">
    <property type="entry name" value="SUBTILASE_HIS"/>
    <property type="match status" value="1"/>
</dbReference>
<dbReference type="InterPro" id="IPR036852">
    <property type="entry name" value="Peptidase_S8/S53_dom_sf"/>
</dbReference>
<dbReference type="PANTHER" id="PTHR42884">
    <property type="entry name" value="PROPROTEIN CONVERTASE SUBTILISIN/KEXIN-RELATED"/>
    <property type="match status" value="1"/>
</dbReference>
<dbReference type="InterPro" id="IPR000209">
    <property type="entry name" value="Peptidase_S8/S53_dom"/>
</dbReference>
<evidence type="ECO:0000313" key="9">
    <source>
        <dbReference type="EMBL" id="AZQ65637.1"/>
    </source>
</evidence>
<organism evidence="9 10">
    <name type="scientific">Flammeovirga pectinis</name>
    <dbReference type="NCBI Taxonomy" id="2494373"/>
    <lineage>
        <taxon>Bacteria</taxon>
        <taxon>Pseudomonadati</taxon>
        <taxon>Bacteroidota</taxon>
        <taxon>Cytophagia</taxon>
        <taxon>Cytophagales</taxon>
        <taxon>Flammeovirgaceae</taxon>
        <taxon>Flammeovirga</taxon>
    </lineage>
</organism>
<dbReference type="InterPro" id="IPR023828">
    <property type="entry name" value="Peptidase_S8_Ser-AS"/>
</dbReference>
<dbReference type="PANTHER" id="PTHR42884:SF14">
    <property type="entry name" value="NEUROENDOCRINE CONVERTASE 1"/>
    <property type="match status" value="1"/>
</dbReference>
<dbReference type="KEGG" id="fll:EI427_25725"/>
<dbReference type="InterPro" id="IPR034054">
    <property type="entry name" value="Pep_S8_PrcA"/>
</dbReference>
<keyword evidence="3 5" id="KW-0720">Serine protease</keyword>
<evidence type="ECO:0000256" key="2">
    <source>
        <dbReference type="ARBA" id="ARBA00022801"/>
    </source>
</evidence>
<dbReference type="PROSITE" id="PS51892">
    <property type="entry name" value="SUBTILASE"/>
    <property type="match status" value="1"/>
</dbReference>
<dbReference type="AlphaFoldDB" id="A0A3S9PBU0"/>
<proteinExistence type="inferred from homology"/>
<keyword evidence="7" id="KW-0732">Signal</keyword>
<dbReference type="GO" id="GO:0016020">
    <property type="term" value="C:membrane"/>
    <property type="evidence" value="ECO:0007669"/>
    <property type="project" value="TreeGrafter"/>
</dbReference>
<keyword evidence="1 5" id="KW-0645">Protease</keyword>
<evidence type="ECO:0000256" key="1">
    <source>
        <dbReference type="ARBA" id="ARBA00022670"/>
    </source>
</evidence>
<dbReference type="SUPFAM" id="SSF52743">
    <property type="entry name" value="Subtilisin-like"/>
    <property type="match status" value="1"/>
</dbReference>
<evidence type="ECO:0000256" key="5">
    <source>
        <dbReference type="PROSITE-ProRule" id="PRU01240"/>
    </source>
</evidence>
<geneLocation type="plasmid" evidence="9">
    <name>unnamed1</name>
</geneLocation>
<dbReference type="PRINTS" id="PR00723">
    <property type="entry name" value="SUBTILISIN"/>
</dbReference>
<accession>A0A3S9PBU0</accession>
<evidence type="ECO:0000313" key="10">
    <source>
        <dbReference type="Proteomes" id="UP000267268"/>
    </source>
</evidence>
<dbReference type="GO" id="GO:0004252">
    <property type="term" value="F:serine-type endopeptidase activity"/>
    <property type="evidence" value="ECO:0007669"/>
    <property type="project" value="UniProtKB-UniRule"/>
</dbReference>
<dbReference type="InterPro" id="IPR015500">
    <property type="entry name" value="Peptidase_S8_subtilisin-rel"/>
</dbReference>
<keyword evidence="10" id="KW-1185">Reference proteome</keyword>
<dbReference type="InterPro" id="IPR022398">
    <property type="entry name" value="Peptidase_S8_His-AS"/>
</dbReference>
<reference evidence="9 10" key="1">
    <citation type="submission" date="2018-12" db="EMBL/GenBank/DDBJ databases">
        <title>Flammeovirga pectinis sp. nov., isolated from the gut of the Korean scallop, Patinopecten yessoensis.</title>
        <authorList>
            <person name="Bae J.-W."/>
            <person name="Jeong Y.-S."/>
            <person name="Kang W."/>
        </authorList>
    </citation>
    <scope>NUCLEOTIDE SEQUENCE [LARGE SCALE GENOMIC DNA]</scope>
    <source>
        <strain evidence="9 10">L12M1</strain>
        <plasmid evidence="9 10">unnamed1</plasmid>
    </source>
</reference>
<evidence type="ECO:0000259" key="8">
    <source>
        <dbReference type="Pfam" id="PF00082"/>
    </source>
</evidence>
<dbReference type="RefSeq" id="WP_126620549.1">
    <property type="nucleotide sequence ID" value="NZ_CP034564.1"/>
</dbReference>
<dbReference type="CDD" id="cd07498">
    <property type="entry name" value="Peptidases_S8_15"/>
    <property type="match status" value="1"/>
</dbReference>
<keyword evidence="9" id="KW-0614">Plasmid</keyword>
<keyword evidence="2 5" id="KW-0378">Hydrolase</keyword>
<dbReference type="Gene3D" id="3.40.50.200">
    <property type="entry name" value="Peptidase S8/S53 domain"/>
    <property type="match status" value="1"/>
</dbReference>
<gene>
    <name evidence="9" type="ORF">EI427_25725</name>
</gene>
<evidence type="ECO:0000256" key="3">
    <source>
        <dbReference type="ARBA" id="ARBA00022825"/>
    </source>
</evidence>
<dbReference type="Pfam" id="PF00082">
    <property type="entry name" value="Peptidase_S8"/>
    <property type="match status" value="1"/>
</dbReference>
<dbReference type="EMBL" id="CP034564">
    <property type="protein sequence ID" value="AZQ65637.1"/>
    <property type="molecule type" value="Genomic_DNA"/>
</dbReference>
<feature type="signal peptide" evidence="7">
    <location>
        <begin position="1"/>
        <end position="19"/>
    </location>
</feature>
<dbReference type="GeneID" id="39493386"/>